<dbReference type="Proteomes" id="UP001239462">
    <property type="component" value="Unassembled WGS sequence"/>
</dbReference>
<accession>A0ABT7PMZ9</accession>
<protein>
    <submittedName>
        <fullName evidence="4">Response regulator</fullName>
    </submittedName>
</protein>
<feature type="modified residue" description="4-aspartylphosphate" evidence="2">
    <location>
        <position position="62"/>
    </location>
</feature>
<gene>
    <name evidence="4" type="ORF">QTN89_20570</name>
</gene>
<dbReference type="SMART" id="SM00448">
    <property type="entry name" value="REC"/>
    <property type="match status" value="1"/>
</dbReference>
<comment type="caution">
    <text evidence="4">The sequence shown here is derived from an EMBL/GenBank/DDBJ whole genome shotgun (WGS) entry which is preliminary data.</text>
</comment>
<sequence>MFDSDKNITNSKILVIDDEQIVIDVITAHLNVAGYWNVVGICDSIDAAGRMKQESPDLVLVDISMPDVSGNYLLQIAQEDPILKNVPIIVVTGNESPEIHRRAIDLGAREVLTKPVDPRRLLKRVGHALESKFRSDETDVRQRLKRSKPANELYRELRGRYR</sequence>
<evidence type="ECO:0000313" key="5">
    <source>
        <dbReference type="Proteomes" id="UP001239462"/>
    </source>
</evidence>
<organism evidence="4 5">
    <name type="scientific">Roseiconus lacunae</name>
    <dbReference type="NCBI Taxonomy" id="2605694"/>
    <lineage>
        <taxon>Bacteria</taxon>
        <taxon>Pseudomonadati</taxon>
        <taxon>Planctomycetota</taxon>
        <taxon>Planctomycetia</taxon>
        <taxon>Pirellulales</taxon>
        <taxon>Pirellulaceae</taxon>
        <taxon>Roseiconus</taxon>
    </lineage>
</organism>
<dbReference type="InterPro" id="IPR050595">
    <property type="entry name" value="Bact_response_regulator"/>
</dbReference>
<reference evidence="4 5" key="1">
    <citation type="submission" date="2023-06" db="EMBL/GenBank/DDBJ databases">
        <title>Roseiconus lacunae JC819 isolated from Gulf of Mannar region, Tamil Nadu.</title>
        <authorList>
            <person name="Pk S."/>
            <person name="Ch S."/>
            <person name="Ch V.R."/>
        </authorList>
    </citation>
    <scope>NUCLEOTIDE SEQUENCE [LARGE SCALE GENOMIC DNA]</scope>
    <source>
        <strain evidence="4 5">JC819</strain>
    </source>
</reference>
<dbReference type="InterPro" id="IPR011006">
    <property type="entry name" value="CheY-like_superfamily"/>
</dbReference>
<evidence type="ECO:0000256" key="2">
    <source>
        <dbReference type="PROSITE-ProRule" id="PRU00169"/>
    </source>
</evidence>
<name>A0ABT7PMZ9_9BACT</name>
<feature type="domain" description="Response regulatory" evidence="3">
    <location>
        <begin position="12"/>
        <end position="129"/>
    </location>
</feature>
<dbReference type="PANTHER" id="PTHR44591">
    <property type="entry name" value="STRESS RESPONSE REGULATOR PROTEIN 1"/>
    <property type="match status" value="1"/>
</dbReference>
<dbReference type="Pfam" id="PF00072">
    <property type="entry name" value="Response_reg"/>
    <property type="match status" value="1"/>
</dbReference>
<evidence type="ECO:0000256" key="1">
    <source>
        <dbReference type="ARBA" id="ARBA00022553"/>
    </source>
</evidence>
<keyword evidence="1 2" id="KW-0597">Phosphoprotein</keyword>
<dbReference type="SUPFAM" id="SSF52172">
    <property type="entry name" value="CheY-like"/>
    <property type="match status" value="1"/>
</dbReference>
<keyword evidence="5" id="KW-1185">Reference proteome</keyword>
<evidence type="ECO:0000259" key="3">
    <source>
        <dbReference type="PROSITE" id="PS50110"/>
    </source>
</evidence>
<dbReference type="PROSITE" id="PS50110">
    <property type="entry name" value="RESPONSE_REGULATORY"/>
    <property type="match status" value="1"/>
</dbReference>
<dbReference type="InterPro" id="IPR001789">
    <property type="entry name" value="Sig_transdc_resp-reg_receiver"/>
</dbReference>
<evidence type="ECO:0000313" key="4">
    <source>
        <dbReference type="EMBL" id="MDM4017853.1"/>
    </source>
</evidence>
<dbReference type="EMBL" id="JASZZN010000017">
    <property type="protein sequence ID" value="MDM4017853.1"/>
    <property type="molecule type" value="Genomic_DNA"/>
</dbReference>
<dbReference type="Gene3D" id="3.40.50.2300">
    <property type="match status" value="1"/>
</dbReference>
<dbReference type="RefSeq" id="WP_149497681.1">
    <property type="nucleotide sequence ID" value="NZ_CP141221.1"/>
</dbReference>
<dbReference type="PANTHER" id="PTHR44591:SF23">
    <property type="entry name" value="CHEY SUBFAMILY"/>
    <property type="match status" value="1"/>
</dbReference>
<proteinExistence type="predicted"/>